<dbReference type="SUPFAM" id="SSF158560">
    <property type="entry name" value="BH3980-like"/>
    <property type="match status" value="1"/>
</dbReference>
<dbReference type="Pfam" id="PF06304">
    <property type="entry name" value="DUF1048"/>
    <property type="match status" value="1"/>
</dbReference>
<feature type="transmembrane region" description="Helical" evidence="1">
    <location>
        <begin position="160"/>
        <end position="182"/>
    </location>
</feature>
<keyword evidence="1" id="KW-1133">Transmembrane helix</keyword>
<keyword evidence="1" id="KW-0472">Membrane</keyword>
<keyword evidence="1" id="KW-0812">Transmembrane</keyword>
<evidence type="ECO:0000313" key="3">
    <source>
        <dbReference type="Proteomes" id="UP000184612"/>
    </source>
</evidence>
<protein>
    <submittedName>
        <fullName evidence="2">DNA-binding ferritin-like protein (Dps family)</fullName>
    </submittedName>
</protein>
<sequence length="269" mass="31002">MGYYYKKEEYLEVKKQLEGEYAVAYKKAAAYIHASNLYGLENEESCLLQIMDDFLTAQKEGKPLYKIIGPDLRRFCDKMMKAESERLAFGLVYWLHTIPVAYLLISVMAVLETFLFSKEKASWDTLQFIKINGNIILFFGIIFLFYVVKKLLAVAFFHYTKILNMVSIAVFALTMGIASIALETGKNLIPVTISVPVSLFLILNIVSIIAAGVSIYYNSKHKIRYKVVHKEEELDEIEKRTCPVCKKLHDCDYPACPYCRHKYTDEEPY</sequence>
<feature type="transmembrane region" description="Helical" evidence="1">
    <location>
        <begin position="87"/>
        <end position="111"/>
    </location>
</feature>
<dbReference type="AlphaFoldDB" id="A0A1M7Y4V4"/>
<dbReference type="Gene3D" id="1.10.1900.10">
    <property type="entry name" value="c-terminal domain of poly(a) binding protein"/>
    <property type="match status" value="1"/>
</dbReference>
<reference evidence="2 3" key="1">
    <citation type="submission" date="2016-12" db="EMBL/GenBank/DDBJ databases">
        <authorList>
            <person name="Song W.-J."/>
            <person name="Kurnit D.M."/>
        </authorList>
    </citation>
    <scope>NUCLEOTIDE SEQUENCE [LARGE SCALE GENOMIC DNA]</scope>
    <source>
        <strain evidence="2 3">DSM 12503</strain>
    </source>
</reference>
<feature type="transmembrane region" description="Helical" evidence="1">
    <location>
        <begin position="188"/>
        <end position="217"/>
    </location>
</feature>
<evidence type="ECO:0000256" key="1">
    <source>
        <dbReference type="SAM" id="Phobius"/>
    </source>
</evidence>
<dbReference type="EMBL" id="FRFD01000004">
    <property type="protein sequence ID" value="SHO47323.1"/>
    <property type="molecule type" value="Genomic_DNA"/>
</dbReference>
<accession>A0A1M7Y4V4</accession>
<keyword evidence="2" id="KW-0238">DNA-binding</keyword>
<dbReference type="InterPro" id="IPR008316">
    <property type="entry name" value="UCP029876"/>
</dbReference>
<gene>
    <name evidence="2" type="ORF">SAMN02745217_01502</name>
</gene>
<dbReference type="OrthoDB" id="1907021at2"/>
<name>A0A1M7Y4V4_9FIRM</name>
<proteinExistence type="predicted"/>
<feature type="transmembrane region" description="Helical" evidence="1">
    <location>
        <begin position="131"/>
        <end position="148"/>
    </location>
</feature>
<dbReference type="RefSeq" id="WP_073588216.1">
    <property type="nucleotide sequence ID" value="NZ_FRFD01000004.1"/>
</dbReference>
<dbReference type="STRING" id="1121345.SAMN02745217_01502"/>
<keyword evidence="3" id="KW-1185">Reference proteome</keyword>
<dbReference type="GO" id="GO:0003677">
    <property type="term" value="F:DNA binding"/>
    <property type="evidence" value="ECO:0007669"/>
    <property type="project" value="UniProtKB-KW"/>
</dbReference>
<organism evidence="2 3">
    <name type="scientific">Anaerocolumna xylanovorans DSM 12503</name>
    <dbReference type="NCBI Taxonomy" id="1121345"/>
    <lineage>
        <taxon>Bacteria</taxon>
        <taxon>Bacillati</taxon>
        <taxon>Bacillota</taxon>
        <taxon>Clostridia</taxon>
        <taxon>Lachnospirales</taxon>
        <taxon>Lachnospiraceae</taxon>
        <taxon>Anaerocolumna</taxon>
    </lineage>
</organism>
<dbReference type="Proteomes" id="UP000184612">
    <property type="component" value="Unassembled WGS sequence"/>
</dbReference>
<evidence type="ECO:0000313" key="2">
    <source>
        <dbReference type="EMBL" id="SHO47323.1"/>
    </source>
</evidence>